<dbReference type="EMBL" id="VBOV01000074">
    <property type="protein sequence ID" value="TMQ60550.1"/>
    <property type="molecule type" value="Genomic_DNA"/>
</dbReference>
<name>A0A538TA84_UNCEI</name>
<sequence length="113" mass="11842">MSLLPLPRRRALPARTRRSGDPGGAPPRRPGIGVSGSTRDGSPQPDRGGLLHPGDAPAAGRGVESPRARPRSGAGRGLAAPHRDLRRFGYRTCGDRGARRRARGRNPAGCGAR</sequence>
<gene>
    <name evidence="2" type="ORF">E6K75_02705</name>
</gene>
<evidence type="ECO:0000313" key="2">
    <source>
        <dbReference type="EMBL" id="TMQ60550.1"/>
    </source>
</evidence>
<feature type="compositionally biased region" description="Basic residues" evidence="1">
    <location>
        <begin position="7"/>
        <end position="17"/>
    </location>
</feature>
<reference evidence="2 3" key="1">
    <citation type="journal article" date="2019" name="Nat. Microbiol.">
        <title>Mediterranean grassland soil C-N compound turnover is dependent on rainfall and depth, and is mediated by genomically divergent microorganisms.</title>
        <authorList>
            <person name="Diamond S."/>
            <person name="Andeer P.F."/>
            <person name="Li Z."/>
            <person name="Crits-Christoph A."/>
            <person name="Burstein D."/>
            <person name="Anantharaman K."/>
            <person name="Lane K.R."/>
            <person name="Thomas B.C."/>
            <person name="Pan C."/>
            <person name="Northen T.R."/>
            <person name="Banfield J.F."/>
        </authorList>
    </citation>
    <scope>NUCLEOTIDE SEQUENCE [LARGE SCALE GENOMIC DNA]</scope>
    <source>
        <strain evidence="2">WS_5</strain>
    </source>
</reference>
<protein>
    <submittedName>
        <fullName evidence="2">Uncharacterized protein</fullName>
    </submittedName>
</protein>
<organism evidence="2 3">
    <name type="scientific">Eiseniibacteriota bacterium</name>
    <dbReference type="NCBI Taxonomy" id="2212470"/>
    <lineage>
        <taxon>Bacteria</taxon>
        <taxon>Candidatus Eiseniibacteriota</taxon>
    </lineage>
</organism>
<feature type="region of interest" description="Disordered" evidence="1">
    <location>
        <begin position="1"/>
        <end position="113"/>
    </location>
</feature>
<comment type="caution">
    <text evidence="2">The sequence shown here is derived from an EMBL/GenBank/DDBJ whole genome shotgun (WGS) entry which is preliminary data.</text>
</comment>
<dbReference type="Proteomes" id="UP000320913">
    <property type="component" value="Unassembled WGS sequence"/>
</dbReference>
<feature type="compositionally biased region" description="Basic and acidic residues" evidence="1">
    <location>
        <begin position="81"/>
        <end position="97"/>
    </location>
</feature>
<accession>A0A538TA84</accession>
<dbReference type="AlphaFoldDB" id="A0A538TA84"/>
<feature type="compositionally biased region" description="Low complexity" evidence="1">
    <location>
        <begin position="71"/>
        <end position="80"/>
    </location>
</feature>
<evidence type="ECO:0000256" key="1">
    <source>
        <dbReference type="SAM" id="MobiDB-lite"/>
    </source>
</evidence>
<proteinExistence type="predicted"/>
<evidence type="ECO:0000313" key="3">
    <source>
        <dbReference type="Proteomes" id="UP000320913"/>
    </source>
</evidence>